<dbReference type="SMART" id="SM00347">
    <property type="entry name" value="HTH_MARR"/>
    <property type="match status" value="1"/>
</dbReference>
<evidence type="ECO:0000259" key="1">
    <source>
        <dbReference type="PROSITE" id="PS50995"/>
    </source>
</evidence>
<dbReference type="Proteomes" id="UP000471152">
    <property type="component" value="Unassembled WGS sequence"/>
</dbReference>
<keyword evidence="4" id="KW-1185">Reference proteome</keyword>
<sequence length="153" mass="16392">MVSRMPGRDVEAVTTTRPDLVELLTATSRQVERAVSAVLTEDGGTLEGYRVLRALATAPGSTMGQLVARLQLPGPTATRVVDGLVDAALVYRLPDPEDGRRVVVHLSGPGRTRLARWEALVEARESALARSLGEDRVAALRLALAELAEDADR</sequence>
<name>A0A6P0ESV8_9ACTN</name>
<evidence type="ECO:0000313" key="3">
    <source>
        <dbReference type="EMBL" id="NEN50965.1"/>
    </source>
</evidence>
<feature type="domain" description="HTH marR-type" evidence="1">
    <location>
        <begin position="17"/>
        <end position="149"/>
    </location>
</feature>
<evidence type="ECO:0000313" key="2">
    <source>
        <dbReference type="EMBL" id="NEK94197.1"/>
    </source>
</evidence>
<dbReference type="InterPro" id="IPR036390">
    <property type="entry name" value="WH_DNA-bd_sf"/>
</dbReference>
<dbReference type="InterPro" id="IPR036388">
    <property type="entry name" value="WH-like_DNA-bd_sf"/>
</dbReference>
<dbReference type="Pfam" id="PF12802">
    <property type="entry name" value="MarR_2"/>
    <property type="match status" value="1"/>
</dbReference>
<dbReference type="InterPro" id="IPR039422">
    <property type="entry name" value="MarR/SlyA-like"/>
</dbReference>
<evidence type="ECO:0000313" key="5">
    <source>
        <dbReference type="Proteomes" id="UP000471152"/>
    </source>
</evidence>
<dbReference type="GO" id="GO:0006950">
    <property type="term" value="P:response to stress"/>
    <property type="evidence" value="ECO:0007669"/>
    <property type="project" value="TreeGrafter"/>
</dbReference>
<dbReference type="EMBL" id="JAAGWB010000017">
    <property type="protein sequence ID" value="NEN50965.1"/>
    <property type="molecule type" value="Genomic_DNA"/>
</dbReference>
<dbReference type="Gene3D" id="1.10.10.10">
    <property type="entry name" value="Winged helix-like DNA-binding domain superfamily/Winged helix DNA-binding domain"/>
    <property type="match status" value="1"/>
</dbReference>
<gene>
    <name evidence="3" type="ORF">G3R41_08425</name>
    <name evidence="2" type="ORF">GCU67_08420</name>
</gene>
<dbReference type="EMBL" id="JAAGWH010000017">
    <property type="protein sequence ID" value="NEK94197.1"/>
    <property type="molecule type" value="Genomic_DNA"/>
</dbReference>
<comment type="caution">
    <text evidence="2">The sequence shown here is derived from an EMBL/GenBank/DDBJ whole genome shotgun (WGS) entry which is preliminary data.</text>
</comment>
<dbReference type="PANTHER" id="PTHR33164:SF43">
    <property type="entry name" value="HTH-TYPE TRANSCRIPTIONAL REPRESSOR YETL"/>
    <property type="match status" value="1"/>
</dbReference>
<evidence type="ECO:0000313" key="4">
    <source>
        <dbReference type="Proteomes" id="UP000468828"/>
    </source>
</evidence>
<reference evidence="2 4" key="1">
    <citation type="submission" date="2020-01" db="EMBL/GenBank/DDBJ databases">
        <title>the WGS Modestobacter muralis CPCC 204518.</title>
        <authorList>
            <person name="Jiang Z."/>
        </authorList>
    </citation>
    <scope>NUCLEOTIDE SEQUENCE [LARGE SCALE GENOMIC DNA]</scope>
    <source>
        <strain evidence="2 4">DSM 100205</strain>
    </source>
</reference>
<dbReference type="PANTHER" id="PTHR33164">
    <property type="entry name" value="TRANSCRIPTIONAL REGULATOR, MARR FAMILY"/>
    <property type="match status" value="1"/>
</dbReference>
<dbReference type="SUPFAM" id="SSF46785">
    <property type="entry name" value="Winged helix' DNA-binding domain"/>
    <property type="match status" value="1"/>
</dbReference>
<reference evidence="3 5" key="2">
    <citation type="submission" date="2020-02" db="EMBL/GenBank/DDBJ databases">
        <title>The WGS of Modestobacter muralis DSM 100205.</title>
        <authorList>
            <person name="Jiang Z."/>
        </authorList>
    </citation>
    <scope>NUCLEOTIDE SEQUENCE [LARGE SCALE GENOMIC DNA]</scope>
    <source>
        <strain evidence="3 5">DSM 100205</strain>
    </source>
</reference>
<accession>A0A6P0ESV8</accession>
<dbReference type="InterPro" id="IPR000835">
    <property type="entry name" value="HTH_MarR-typ"/>
</dbReference>
<dbReference type="Proteomes" id="UP000468828">
    <property type="component" value="Unassembled WGS sequence"/>
</dbReference>
<proteinExistence type="predicted"/>
<dbReference type="AlphaFoldDB" id="A0A6P0ESV8"/>
<organism evidence="2 4">
    <name type="scientific">Modestobacter muralis</name>
    <dbReference type="NCBI Taxonomy" id="1608614"/>
    <lineage>
        <taxon>Bacteria</taxon>
        <taxon>Bacillati</taxon>
        <taxon>Actinomycetota</taxon>
        <taxon>Actinomycetes</taxon>
        <taxon>Geodermatophilales</taxon>
        <taxon>Geodermatophilaceae</taxon>
        <taxon>Modestobacter</taxon>
    </lineage>
</organism>
<dbReference type="GO" id="GO:0003700">
    <property type="term" value="F:DNA-binding transcription factor activity"/>
    <property type="evidence" value="ECO:0007669"/>
    <property type="project" value="InterPro"/>
</dbReference>
<protein>
    <submittedName>
        <fullName evidence="2">MarR family transcriptional regulator</fullName>
    </submittedName>
</protein>
<dbReference type="PROSITE" id="PS50995">
    <property type="entry name" value="HTH_MARR_2"/>
    <property type="match status" value="1"/>
</dbReference>